<evidence type="ECO:0000313" key="2">
    <source>
        <dbReference type="Proteomes" id="UP000558192"/>
    </source>
</evidence>
<gene>
    <name evidence="1" type="ORF">GGQ97_002627</name>
</gene>
<dbReference type="AlphaFoldDB" id="A0A7X6BGV3"/>
<dbReference type="Proteomes" id="UP000558192">
    <property type="component" value="Unassembled WGS sequence"/>
</dbReference>
<dbReference type="RefSeq" id="WP_168070295.1">
    <property type="nucleotide sequence ID" value="NZ_JAATJC010000001.1"/>
</dbReference>
<sequence length="186" mass="20217">MTLPLVALLLLAVAIASFSWRYLKARDDDCADEARLGLAGRRLVSVQQICRQAAAKLDVHVVYLERTGDGMKPVAGVPWPVHLEIIDTMAIDACMKTGEPAGIGSSQHGASDWLFVPLRRNGSTVAVAGVAGPYCRRRLEPEESGIRSLRRNFERFLAEHPDESERIAADLPGRLGMRSNGQADAA</sequence>
<name>A0A7X6BGV3_9SPHN</name>
<keyword evidence="2" id="KW-1185">Reference proteome</keyword>
<proteinExistence type="predicted"/>
<accession>A0A7X6BGV3</accession>
<dbReference type="Gene3D" id="3.30.450.40">
    <property type="match status" value="1"/>
</dbReference>
<dbReference type="InterPro" id="IPR029016">
    <property type="entry name" value="GAF-like_dom_sf"/>
</dbReference>
<dbReference type="EMBL" id="JAATJC010000001">
    <property type="protein sequence ID" value="NJC06834.1"/>
    <property type="molecule type" value="Genomic_DNA"/>
</dbReference>
<evidence type="ECO:0000313" key="1">
    <source>
        <dbReference type="EMBL" id="NJC06834.1"/>
    </source>
</evidence>
<comment type="caution">
    <text evidence="1">The sequence shown here is derived from an EMBL/GenBank/DDBJ whole genome shotgun (WGS) entry which is preliminary data.</text>
</comment>
<reference evidence="1 2" key="1">
    <citation type="submission" date="2020-03" db="EMBL/GenBank/DDBJ databases">
        <title>Genomic Encyclopedia of Type Strains, Phase IV (KMG-IV): sequencing the most valuable type-strain genomes for metagenomic binning, comparative biology and taxonomic classification.</title>
        <authorList>
            <person name="Goeker M."/>
        </authorList>
    </citation>
    <scope>NUCLEOTIDE SEQUENCE [LARGE SCALE GENOMIC DNA]</scope>
    <source>
        <strain evidence="1 2">DSM 16846</strain>
    </source>
</reference>
<protein>
    <recommendedName>
        <fullName evidence="3">Histidine kinase</fullName>
    </recommendedName>
</protein>
<organism evidence="1 2">
    <name type="scientific">Sphingomonas kaistensis</name>
    <dbReference type="NCBI Taxonomy" id="298708"/>
    <lineage>
        <taxon>Bacteria</taxon>
        <taxon>Pseudomonadati</taxon>
        <taxon>Pseudomonadota</taxon>
        <taxon>Alphaproteobacteria</taxon>
        <taxon>Sphingomonadales</taxon>
        <taxon>Sphingomonadaceae</taxon>
        <taxon>Sphingomonas</taxon>
    </lineage>
</organism>
<evidence type="ECO:0008006" key="3">
    <source>
        <dbReference type="Google" id="ProtNLM"/>
    </source>
</evidence>